<comment type="caution">
    <text evidence="3">The sequence shown here is derived from an EMBL/GenBank/DDBJ whole genome shotgun (WGS) entry which is preliminary data.</text>
</comment>
<protein>
    <recommendedName>
        <fullName evidence="2">TadE-like domain-containing protein</fullName>
    </recommendedName>
</protein>
<sequence length="155" mass="17472">MISVGAMDLARHERETMRRNGGIYKVTRAWRAFRKDDAGSATIESVLWLPLFVMFFVLIADVSFVFHRQTHILTVLQDGNRALSVGRLASVDELKDFVRERISYLSDNTAIDSVISSGVVTTQVQVPVHDLVAVGMFDFLANYNINVGSQQFIEY</sequence>
<keyword evidence="4" id="KW-1185">Reference proteome</keyword>
<feature type="transmembrane region" description="Helical" evidence="1">
    <location>
        <begin position="46"/>
        <end position="66"/>
    </location>
</feature>
<feature type="domain" description="TadE-like" evidence="2">
    <location>
        <begin position="39"/>
        <end position="79"/>
    </location>
</feature>
<evidence type="ECO:0000313" key="4">
    <source>
        <dbReference type="Proteomes" id="UP000244817"/>
    </source>
</evidence>
<evidence type="ECO:0000259" key="2">
    <source>
        <dbReference type="Pfam" id="PF07811"/>
    </source>
</evidence>
<keyword evidence="1" id="KW-1133">Transmembrane helix</keyword>
<dbReference type="Proteomes" id="UP000244817">
    <property type="component" value="Unassembled WGS sequence"/>
</dbReference>
<keyword evidence="1" id="KW-0472">Membrane</keyword>
<proteinExistence type="predicted"/>
<reference evidence="3 4" key="1">
    <citation type="submission" date="2018-04" db="EMBL/GenBank/DDBJ databases">
        <title>Pelagivirga bohaiensis gen. nov., sp. nov., a bacterium isolated from the Bohai Sea.</title>
        <authorList>
            <person name="Ji X."/>
        </authorList>
    </citation>
    <scope>NUCLEOTIDE SEQUENCE [LARGE SCALE GENOMIC DNA]</scope>
    <source>
        <strain evidence="3 4">BH-SD16</strain>
    </source>
</reference>
<accession>A0A2T7FZ55</accession>
<dbReference type="Pfam" id="PF07811">
    <property type="entry name" value="TadE"/>
    <property type="match status" value="1"/>
</dbReference>
<dbReference type="AlphaFoldDB" id="A0A2T7FZ55"/>
<evidence type="ECO:0000256" key="1">
    <source>
        <dbReference type="SAM" id="Phobius"/>
    </source>
</evidence>
<gene>
    <name evidence="3" type="ORF">DC363_06385</name>
</gene>
<keyword evidence="1" id="KW-0812">Transmembrane</keyword>
<evidence type="ECO:0000313" key="3">
    <source>
        <dbReference type="EMBL" id="PVA07457.1"/>
    </source>
</evidence>
<dbReference type="EMBL" id="QCYG01000003">
    <property type="protein sequence ID" value="PVA07457.1"/>
    <property type="molecule type" value="Genomic_DNA"/>
</dbReference>
<name>A0A2T7FZ55_9RHOB</name>
<dbReference type="InterPro" id="IPR012495">
    <property type="entry name" value="TadE-like_dom"/>
</dbReference>
<organism evidence="3 4">
    <name type="scientific">Thalassorhabdomicrobium marinisediminis</name>
    <dbReference type="NCBI Taxonomy" id="2170577"/>
    <lineage>
        <taxon>Bacteria</taxon>
        <taxon>Pseudomonadati</taxon>
        <taxon>Pseudomonadota</taxon>
        <taxon>Alphaproteobacteria</taxon>
        <taxon>Rhodobacterales</taxon>
        <taxon>Paracoccaceae</taxon>
        <taxon>Thalassorhabdomicrobium</taxon>
    </lineage>
</organism>